<dbReference type="InterPro" id="IPR033932">
    <property type="entry name" value="YtcJ-like"/>
</dbReference>
<name>A0A9E2BGH5_PSYF1</name>
<dbReference type="PANTHER" id="PTHR22642:SF22">
    <property type="entry name" value="EXOENZYMES REGULATORY PROTEIN AEPA"/>
    <property type="match status" value="1"/>
</dbReference>
<dbReference type="SUPFAM" id="SSF51338">
    <property type="entry name" value="Composite domain of metallo-dependent hydrolases"/>
    <property type="match status" value="1"/>
</dbReference>
<dbReference type="Gene3D" id="3.20.20.140">
    <property type="entry name" value="Metal-dependent hydrolases"/>
    <property type="match status" value="1"/>
</dbReference>
<dbReference type="AlphaFoldDB" id="A0A9E2BGH5"/>
<gene>
    <name evidence="2" type="primary">nfdA</name>
    <name evidence="2" type="ORF">DDT42_00951</name>
</gene>
<dbReference type="GO" id="GO:0016810">
    <property type="term" value="F:hydrolase activity, acting on carbon-nitrogen (but not peptide) bonds"/>
    <property type="evidence" value="ECO:0007669"/>
    <property type="project" value="InterPro"/>
</dbReference>
<dbReference type="InterPro" id="IPR032466">
    <property type="entry name" value="Metal_Hydrolase"/>
</dbReference>
<dbReference type="Pfam" id="PF07969">
    <property type="entry name" value="Amidohydro_3"/>
    <property type="match status" value="1"/>
</dbReference>
<dbReference type="Gene3D" id="2.30.40.10">
    <property type="entry name" value="Urease, subunit C, domain 1"/>
    <property type="match status" value="1"/>
</dbReference>
<accession>A0A9E2BGH5</accession>
<proteinExistence type="predicted"/>
<organism evidence="2 3">
    <name type="scientific">Psychracetigena formicireducens</name>
    <dbReference type="NCBI Taxonomy" id="2986056"/>
    <lineage>
        <taxon>Bacteria</taxon>
        <taxon>Bacillati</taxon>
        <taxon>Candidatus Lithacetigenota</taxon>
        <taxon>Candidatus Psychracetigena</taxon>
    </lineage>
</organism>
<reference evidence="2 3" key="1">
    <citation type="journal article" date="2021" name="bioRxiv">
        <title>Unique metabolic strategies in Hadean analogues reveal hints for primordial physiology.</title>
        <authorList>
            <person name="Nobu M.K."/>
            <person name="Nakai R."/>
            <person name="Tamazawa S."/>
            <person name="Mori H."/>
            <person name="Toyoda A."/>
            <person name="Ijiri A."/>
            <person name="Suzuki S."/>
            <person name="Kurokawa K."/>
            <person name="Kamagata Y."/>
            <person name="Tamaki H."/>
        </authorList>
    </citation>
    <scope>NUCLEOTIDE SEQUENCE [LARGE SCALE GENOMIC DNA]</scope>
    <source>
        <strain evidence="2">BS525</strain>
    </source>
</reference>
<dbReference type="EMBL" id="QLTW01000046">
    <property type="protein sequence ID" value="MBT9145082.1"/>
    <property type="molecule type" value="Genomic_DNA"/>
</dbReference>
<evidence type="ECO:0000313" key="3">
    <source>
        <dbReference type="Proteomes" id="UP000811545"/>
    </source>
</evidence>
<dbReference type="InterPro" id="IPR011059">
    <property type="entry name" value="Metal-dep_hydrolase_composite"/>
</dbReference>
<dbReference type="Gene3D" id="3.10.310.70">
    <property type="match status" value="1"/>
</dbReference>
<evidence type="ECO:0000313" key="2">
    <source>
        <dbReference type="EMBL" id="MBT9145082.1"/>
    </source>
</evidence>
<dbReference type="CDD" id="cd01300">
    <property type="entry name" value="YtcJ_like"/>
    <property type="match status" value="1"/>
</dbReference>
<sequence>MGDNQTSQLLGKNSKIIDLKGKTVLPGFVDSHVHLVMSAIKNQEVDFSNINSMGELLEKIENESLKDGKQVIFGWGLDPSRFSETIPTLTELDKVANGKTILISRIDGHSALTNSKGLEMLGMKDNNSPVLIREQYNQAVSAFYNSLTRDDIEKALKLFSQEVVKQGVTFVHALEGGFTSPTLSVDTLLKTRNTLPMRVTLYYQTLNIREVLQLGLKRIGGCLLIDGSFGSHTARVKEPYSDLPQQRGVLYFDPKRLEGFIIEAHSLNLQIAMHAIGDEAIDELIKAYSRAIKKSPRRNLRHRIEHFELPKKEHIEQASKLGIVLSMQPVFEHYWGGRGKMYERRLGSRVDNTNPLKTIIKKGITIAGGSDSFVTPINPILGIYSAVNHPNENERVTVKEAVNMFTLNGWFAAGAERKGGSLEVGKVGDLVVLNEDPYKINPQEILSLKPLMTVTRGKVVYSSGDI</sequence>
<protein>
    <submittedName>
        <fullName evidence="2">N-substituted formamide deformylase</fullName>
        <ecNumber evidence="2">3.5.1.91</ecNumber>
    </submittedName>
</protein>
<feature type="domain" description="Amidohydrolase 3" evidence="1">
    <location>
        <begin position="15"/>
        <end position="461"/>
    </location>
</feature>
<dbReference type="EC" id="3.5.1.91" evidence="2"/>
<keyword evidence="2" id="KW-0378">Hydrolase</keyword>
<dbReference type="InterPro" id="IPR013108">
    <property type="entry name" value="Amidohydro_3"/>
</dbReference>
<comment type="caution">
    <text evidence="2">The sequence shown here is derived from an EMBL/GenBank/DDBJ whole genome shotgun (WGS) entry which is preliminary data.</text>
</comment>
<evidence type="ECO:0000259" key="1">
    <source>
        <dbReference type="Pfam" id="PF07969"/>
    </source>
</evidence>
<dbReference type="PANTHER" id="PTHR22642">
    <property type="entry name" value="IMIDAZOLONEPROPIONASE"/>
    <property type="match status" value="1"/>
</dbReference>
<dbReference type="Proteomes" id="UP000811545">
    <property type="component" value="Unassembled WGS sequence"/>
</dbReference>
<dbReference type="SUPFAM" id="SSF51556">
    <property type="entry name" value="Metallo-dependent hydrolases"/>
    <property type="match status" value="1"/>
</dbReference>